<dbReference type="EMBL" id="FNPB01000001">
    <property type="protein sequence ID" value="SDX66107.1"/>
    <property type="molecule type" value="Genomic_DNA"/>
</dbReference>
<name>A0A1H3DIC0_9EURY</name>
<gene>
    <name evidence="1" type="ORF">SAMN04487946_101592</name>
</gene>
<protein>
    <submittedName>
        <fullName evidence="1">Uncharacterized protein</fullName>
    </submittedName>
</protein>
<sequence length="50" mass="5828">MSRVASSEVFEAEELLEEVDSWSDEEIEELPKFYREKAREYRGLTNSGEG</sequence>
<evidence type="ECO:0000313" key="2">
    <source>
        <dbReference type="Proteomes" id="UP000199170"/>
    </source>
</evidence>
<proteinExistence type="predicted"/>
<dbReference type="OrthoDB" id="346312at2157"/>
<dbReference type="AlphaFoldDB" id="A0A1H3DIC0"/>
<dbReference type="RefSeq" id="WP_175454547.1">
    <property type="nucleotide sequence ID" value="NZ_FNPB01000001.1"/>
</dbReference>
<reference evidence="2" key="1">
    <citation type="submission" date="2016-10" db="EMBL/GenBank/DDBJ databases">
        <authorList>
            <person name="Varghese N."/>
            <person name="Submissions S."/>
        </authorList>
    </citation>
    <scope>NUCLEOTIDE SEQUENCE [LARGE SCALE GENOMIC DNA]</scope>
    <source>
        <strain evidence="2">CGMCC 1.10118</strain>
    </source>
</reference>
<evidence type="ECO:0000313" key="1">
    <source>
        <dbReference type="EMBL" id="SDX66107.1"/>
    </source>
</evidence>
<dbReference type="STRING" id="660517.SAMN04487946_101592"/>
<organism evidence="1 2">
    <name type="scientific">Halobellus clavatus</name>
    <dbReference type="NCBI Taxonomy" id="660517"/>
    <lineage>
        <taxon>Archaea</taxon>
        <taxon>Methanobacteriati</taxon>
        <taxon>Methanobacteriota</taxon>
        <taxon>Stenosarchaea group</taxon>
        <taxon>Halobacteria</taxon>
        <taxon>Halobacteriales</taxon>
        <taxon>Haloferacaceae</taxon>
        <taxon>Halobellus</taxon>
    </lineage>
</organism>
<accession>A0A1H3DIC0</accession>
<keyword evidence="2" id="KW-1185">Reference proteome</keyword>
<dbReference type="Proteomes" id="UP000199170">
    <property type="component" value="Unassembled WGS sequence"/>
</dbReference>